<dbReference type="Proteomes" id="UP001156870">
    <property type="component" value="Unassembled WGS sequence"/>
</dbReference>
<dbReference type="GO" id="GO:0004553">
    <property type="term" value="F:hydrolase activity, hydrolyzing O-glycosyl compounds"/>
    <property type="evidence" value="ECO:0007669"/>
    <property type="project" value="InterPro"/>
</dbReference>
<evidence type="ECO:0000256" key="3">
    <source>
        <dbReference type="ARBA" id="ARBA00023295"/>
    </source>
</evidence>
<proteinExistence type="inferred from homology"/>
<dbReference type="AlphaFoldDB" id="A0AA37WLS8"/>
<dbReference type="Gene3D" id="2.60.120.200">
    <property type="match status" value="1"/>
</dbReference>
<dbReference type="SUPFAM" id="SSF49899">
    <property type="entry name" value="Concanavalin A-like lectins/glucanases"/>
    <property type="match status" value="1"/>
</dbReference>
<feature type="active site" description="Proton acceptor" evidence="4">
    <location>
        <position position="15"/>
    </location>
</feature>
<dbReference type="RefSeq" id="WP_232593276.1">
    <property type="nucleotide sequence ID" value="NZ_BSPD01000037.1"/>
</dbReference>
<evidence type="ECO:0000256" key="6">
    <source>
        <dbReference type="RuleBase" id="RU361187"/>
    </source>
</evidence>
<dbReference type="PANTHER" id="PTHR42812:SF12">
    <property type="entry name" value="BETA-XYLOSIDASE-RELATED"/>
    <property type="match status" value="1"/>
</dbReference>
<keyword evidence="2 6" id="KW-0378">Hydrolase</keyword>
<dbReference type="InterPro" id="IPR006710">
    <property type="entry name" value="Glyco_hydro_43"/>
</dbReference>
<evidence type="ECO:0000256" key="2">
    <source>
        <dbReference type="ARBA" id="ARBA00022801"/>
    </source>
</evidence>
<gene>
    <name evidence="8" type="primary">xynA_1</name>
    <name evidence="8" type="ORF">GCM10007877_16680</name>
</gene>
<dbReference type="Gene3D" id="2.115.10.20">
    <property type="entry name" value="Glycosyl hydrolase domain, family 43"/>
    <property type="match status" value="1"/>
</dbReference>
<keyword evidence="3 6" id="KW-0326">Glycosidase</keyword>
<comment type="similarity">
    <text evidence="1 6">Belongs to the glycosyl hydrolase 43 family.</text>
</comment>
<name>A0AA37WLS8_9GAMM</name>
<accession>A0AA37WLS8</accession>
<feature type="domain" description="Beta-xylosidase C-terminal Concanavalin A-like" evidence="7">
    <location>
        <begin position="335"/>
        <end position="531"/>
    </location>
</feature>
<evidence type="ECO:0000313" key="8">
    <source>
        <dbReference type="EMBL" id="GLS25953.1"/>
    </source>
</evidence>
<dbReference type="InterPro" id="IPR013320">
    <property type="entry name" value="ConA-like_dom_sf"/>
</dbReference>
<feature type="active site" description="Proton donor" evidence="4">
    <location>
        <position position="188"/>
    </location>
</feature>
<sequence>MNTIKNPILPGFNPDPSICRVGEDYYIATSTFEWFPGIQIHHSKDLVNWRLLTRALSEVRLLDLTGIDNSGGCWAPALTHADGKFWLTYANMRAFRGGSWMSPRCYLITADSIEGPWSDPVSINAFGFDPSIFHDDDGKKYILNMIWDGRLNKNFFGGIVLQEYDPIAQKNIGEIQTIFHGTECGFTEGPQMFKKDGYYYLVTAEGGTGFHHAVTVCRSRNIAGPYEVHPNNPVITSEFKGDAPLQRTGHGFFVETQSNEWYMSHLLGRPVDNPEGYNFVPKFARGFSILGRESGLQKIKWENDWPYLYNGTNTGELNVIAPDLPAHPWPSESLNDDFESDQLNPHFQSLRQPIEERWCSLKARQGYLRLTGRDYLYSNYDQSFIARRIQHFEFSAETELDYSPEYIQQMAGLVVYYDKGNHYFLKVSIDDNHARTLQIVGHINDQYNEYGTPVVVPDGPIKLKVTLGECWYQFYWQTNSGWSPIGPKLNATCLSDEFGDDIFRFTGSFVGIFAADVSGLNKHADFSYFYYSENSQ</sequence>
<organism evidence="8 9">
    <name type="scientific">Marinibactrum halimedae</name>
    <dbReference type="NCBI Taxonomy" id="1444977"/>
    <lineage>
        <taxon>Bacteria</taxon>
        <taxon>Pseudomonadati</taxon>
        <taxon>Pseudomonadota</taxon>
        <taxon>Gammaproteobacteria</taxon>
        <taxon>Cellvibrionales</taxon>
        <taxon>Cellvibrionaceae</taxon>
        <taxon>Marinibactrum</taxon>
    </lineage>
</organism>
<evidence type="ECO:0000256" key="4">
    <source>
        <dbReference type="PIRSR" id="PIRSR606710-1"/>
    </source>
</evidence>
<protein>
    <submittedName>
        <fullName evidence="8">Glycoside hydrolase 43 family protein</fullName>
    </submittedName>
</protein>
<dbReference type="SUPFAM" id="SSF75005">
    <property type="entry name" value="Arabinanase/levansucrase/invertase"/>
    <property type="match status" value="1"/>
</dbReference>
<evidence type="ECO:0000259" key="7">
    <source>
        <dbReference type="Pfam" id="PF17851"/>
    </source>
</evidence>
<dbReference type="EMBL" id="BSPD01000037">
    <property type="protein sequence ID" value="GLS25953.1"/>
    <property type="molecule type" value="Genomic_DNA"/>
</dbReference>
<evidence type="ECO:0000256" key="5">
    <source>
        <dbReference type="PIRSR" id="PIRSR606710-2"/>
    </source>
</evidence>
<dbReference type="GO" id="GO:0005975">
    <property type="term" value="P:carbohydrate metabolic process"/>
    <property type="evidence" value="ECO:0007669"/>
    <property type="project" value="InterPro"/>
</dbReference>
<dbReference type="InterPro" id="IPR023296">
    <property type="entry name" value="Glyco_hydro_beta-prop_sf"/>
</dbReference>
<evidence type="ECO:0000256" key="1">
    <source>
        <dbReference type="ARBA" id="ARBA00009865"/>
    </source>
</evidence>
<dbReference type="PANTHER" id="PTHR42812">
    <property type="entry name" value="BETA-XYLOSIDASE"/>
    <property type="match status" value="1"/>
</dbReference>
<comment type="caution">
    <text evidence="8">The sequence shown here is derived from an EMBL/GenBank/DDBJ whole genome shotgun (WGS) entry which is preliminary data.</text>
</comment>
<dbReference type="Pfam" id="PF04616">
    <property type="entry name" value="Glyco_hydro_43"/>
    <property type="match status" value="1"/>
</dbReference>
<feature type="site" description="Important for catalytic activity, responsible for pKa modulation of the active site Glu and correct orientation of both the proton donor and substrate" evidence="5">
    <location>
        <position position="129"/>
    </location>
</feature>
<dbReference type="InterPro" id="IPR051795">
    <property type="entry name" value="Glycosyl_Hydrlase_43"/>
</dbReference>
<evidence type="ECO:0000313" key="9">
    <source>
        <dbReference type="Proteomes" id="UP001156870"/>
    </source>
</evidence>
<dbReference type="Pfam" id="PF17851">
    <property type="entry name" value="GH43_C2"/>
    <property type="match status" value="1"/>
</dbReference>
<reference evidence="8 9" key="1">
    <citation type="journal article" date="2014" name="Int. J. Syst. Evol. Microbiol.">
        <title>Complete genome sequence of Corynebacterium casei LMG S-19264T (=DSM 44701T), isolated from a smear-ripened cheese.</title>
        <authorList>
            <consortium name="US DOE Joint Genome Institute (JGI-PGF)"/>
            <person name="Walter F."/>
            <person name="Albersmeier A."/>
            <person name="Kalinowski J."/>
            <person name="Ruckert C."/>
        </authorList>
    </citation>
    <scope>NUCLEOTIDE SEQUENCE [LARGE SCALE GENOMIC DNA]</scope>
    <source>
        <strain evidence="8 9">NBRC 110095</strain>
    </source>
</reference>
<dbReference type="InterPro" id="IPR041542">
    <property type="entry name" value="GH43_C2"/>
</dbReference>
<dbReference type="CDD" id="cd09000">
    <property type="entry name" value="GH43_SXA-like"/>
    <property type="match status" value="1"/>
</dbReference>
<keyword evidence="9" id="KW-1185">Reference proteome</keyword>